<comment type="similarity">
    <text evidence="8">Belongs to the ATPase delta chain family.</text>
</comment>
<name>A0A450RUB2_9GAMM</name>
<evidence type="ECO:0000256" key="1">
    <source>
        <dbReference type="ARBA" id="ARBA00004370"/>
    </source>
</evidence>
<protein>
    <recommendedName>
        <fullName evidence="8">ATP synthase subunit delta</fullName>
    </recommendedName>
    <alternativeName>
        <fullName evidence="8">ATP synthase F(1) sector subunit delta</fullName>
    </alternativeName>
    <alternativeName>
        <fullName evidence="8">F-type ATPase subunit delta</fullName>
        <shortName evidence="8">F-ATPase subunit delta</shortName>
    </alternativeName>
</protein>
<keyword evidence="4 8" id="KW-0406">Ion transport</keyword>
<dbReference type="Gene3D" id="1.10.520.20">
    <property type="entry name" value="N-terminal domain of the delta subunit of the F1F0-ATP synthase"/>
    <property type="match status" value="1"/>
</dbReference>
<dbReference type="InterPro" id="IPR020781">
    <property type="entry name" value="ATPase_OSCP/d_CS"/>
</dbReference>
<dbReference type="SUPFAM" id="SSF47928">
    <property type="entry name" value="N-terminal domain of the delta subunit of the F1F0-ATP synthase"/>
    <property type="match status" value="1"/>
</dbReference>
<dbReference type="GO" id="GO:0045259">
    <property type="term" value="C:proton-transporting ATP synthase complex"/>
    <property type="evidence" value="ECO:0007669"/>
    <property type="project" value="UniProtKB-KW"/>
</dbReference>
<evidence type="ECO:0000256" key="4">
    <source>
        <dbReference type="ARBA" id="ARBA00023065"/>
    </source>
</evidence>
<evidence type="ECO:0000256" key="2">
    <source>
        <dbReference type="ARBA" id="ARBA00022448"/>
    </source>
</evidence>
<evidence type="ECO:0000256" key="6">
    <source>
        <dbReference type="ARBA" id="ARBA00023196"/>
    </source>
</evidence>
<dbReference type="InterPro" id="IPR000711">
    <property type="entry name" value="ATPase_OSCP/dsu"/>
</dbReference>
<keyword evidence="6 8" id="KW-0139">CF(1)</keyword>
<sequence>MAEKNTLARPYAIAAFKQAREEGKPDAWLDMLRFLAAVAADPDMARIIKNPRISKSDLTKLLLDVAKENLSRTGENLVRVLVDANRMGVIHEISQLFEVEFDNFKKRSRIQVTSAYPLTPAYQQGIKAAMVKRLGQEVEISAVVDQSLIGGAVIQAGDVVIDLSLRGRLARLALELA</sequence>
<evidence type="ECO:0000313" key="10">
    <source>
        <dbReference type="EMBL" id="VFJ47036.1"/>
    </source>
</evidence>
<proteinExistence type="inferred from homology"/>
<evidence type="ECO:0000256" key="7">
    <source>
        <dbReference type="ARBA" id="ARBA00023310"/>
    </source>
</evidence>
<comment type="function">
    <text evidence="8">F(1)F(0) ATP synthase produces ATP from ADP in the presence of a proton or sodium gradient. F-type ATPases consist of two structural domains, F(1) containing the extramembraneous catalytic core and F(0) containing the membrane proton channel, linked together by a central stalk and a peripheral stalk. During catalysis, ATP synthesis in the catalytic domain of F(1) is coupled via a rotary mechanism of the central stalk subunits to proton translocation.</text>
</comment>
<dbReference type="HAMAP" id="MF_01416">
    <property type="entry name" value="ATP_synth_delta_bact"/>
    <property type="match status" value="1"/>
</dbReference>
<keyword evidence="3 8" id="KW-0375">Hydrogen ion transport</keyword>
<dbReference type="PANTHER" id="PTHR11910">
    <property type="entry name" value="ATP SYNTHASE DELTA CHAIN"/>
    <property type="match status" value="1"/>
</dbReference>
<dbReference type="PRINTS" id="PR00125">
    <property type="entry name" value="ATPASEDELTA"/>
</dbReference>
<dbReference type="GO" id="GO:0005886">
    <property type="term" value="C:plasma membrane"/>
    <property type="evidence" value="ECO:0007669"/>
    <property type="project" value="UniProtKB-SubCell"/>
</dbReference>
<comment type="subcellular location">
    <subcellularLocation>
        <location evidence="8">Cell membrane</location>
        <topology evidence="8">Peripheral membrane protein</topology>
    </subcellularLocation>
    <subcellularLocation>
        <location evidence="1">Membrane</location>
    </subcellularLocation>
</comment>
<dbReference type="Pfam" id="PF00213">
    <property type="entry name" value="OSCP"/>
    <property type="match status" value="1"/>
</dbReference>
<evidence type="ECO:0000256" key="3">
    <source>
        <dbReference type="ARBA" id="ARBA00022781"/>
    </source>
</evidence>
<dbReference type="InterPro" id="IPR026015">
    <property type="entry name" value="ATP_synth_OSCP/delta_N_sf"/>
</dbReference>
<evidence type="ECO:0000256" key="5">
    <source>
        <dbReference type="ARBA" id="ARBA00023136"/>
    </source>
</evidence>
<accession>A0A450RUB2</accession>
<keyword evidence="5 8" id="KW-0472">Membrane</keyword>
<dbReference type="NCBIfam" id="TIGR01145">
    <property type="entry name" value="ATP_synt_delta"/>
    <property type="match status" value="1"/>
</dbReference>
<dbReference type="NCBIfam" id="NF004402">
    <property type="entry name" value="PRK05758.2-2"/>
    <property type="match status" value="1"/>
</dbReference>
<dbReference type="PROSITE" id="PS00389">
    <property type="entry name" value="ATPASE_DELTA"/>
    <property type="match status" value="1"/>
</dbReference>
<dbReference type="AlphaFoldDB" id="A0A450RUB2"/>
<dbReference type="EMBL" id="CAADEY010000002">
    <property type="protein sequence ID" value="VFJ42743.1"/>
    <property type="molecule type" value="Genomic_DNA"/>
</dbReference>
<comment type="function">
    <text evidence="8">This protein is part of the stalk that links CF(0) to CF(1). It either transmits conformational changes from CF(0) to CF(1) or is implicated in proton conduction.</text>
</comment>
<organism evidence="9">
    <name type="scientific">Candidatus Kentrum sp. DK</name>
    <dbReference type="NCBI Taxonomy" id="2126562"/>
    <lineage>
        <taxon>Bacteria</taxon>
        <taxon>Pseudomonadati</taxon>
        <taxon>Pseudomonadota</taxon>
        <taxon>Gammaproteobacteria</taxon>
        <taxon>Candidatus Kentrum</taxon>
    </lineage>
</organism>
<keyword evidence="8" id="KW-1003">Cell membrane</keyword>
<keyword evidence="2 8" id="KW-0813">Transport</keyword>
<keyword evidence="7 8" id="KW-0066">ATP synthesis</keyword>
<dbReference type="EMBL" id="CAADEX010000015">
    <property type="protein sequence ID" value="VFJ47036.1"/>
    <property type="molecule type" value="Genomic_DNA"/>
</dbReference>
<gene>
    <name evidence="8" type="primary">atpH</name>
    <name evidence="10" type="ORF">BECKDK2373B_GA0170837_101520</name>
    <name evidence="9" type="ORF">BECKDK2373C_GA0170839_100227</name>
</gene>
<evidence type="ECO:0000256" key="8">
    <source>
        <dbReference type="HAMAP-Rule" id="MF_01416"/>
    </source>
</evidence>
<dbReference type="GO" id="GO:0046933">
    <property type="term" value="F:proton-transporting ATP synthase activity, rotational mechanism"/>
    <property type="evidence" value="ECO:0007669"/>
    <property type="project" value="UniProtKB-UniRule"/>
</dbReference>
<reference evidence="9" key="1">
    <citation type="submission" date="2019-02" db="EMBL/GenBank/DDBJ databases">
        <authorList>
            <person name="Gruber-Vodicka R. H."/>
            <person name="Seah K. B. B."/>
        </authorList>
    </citation>
    <scope>NUCLEOTIDE SEQUENCE</scope>
    <source>
        <strain evidence="9">BECK_DK161</strain>
        <strain evidence="10">BECK_DK47</strain>
    </source>
</reference>
<evidence type="ECO:0000313" key="9">
    <source>
        <dbReference type="EMBL" id="VFJ42743.1"/>
    </source>
</evidence>